<feature type="binding site" evidence="7">
    <location>
        <position position="90"/>
    </location>
    <ligand>
        <name>[2Fe-2S] cluster</name>
        <dbReference type="ChEBI" id="CHEBI:190135"/>
    </ligand>
</feature>
<evidence type="ECO:0000256" key="1">
    <source>
        <dbReference type="ARBA" id="ARBA00010643"/>
    </source>
</evidence>
<dbReference type="EMBL" id="DVOL01000061">
    <property type="protein sequence ID" value="HIV10937.1"/>
    <property type="molecule type" value="Genomic_DNA"/>
</dbReference>
<dbReference type="InterPro" id="IPR028431">
    <property type="entry name" value="NADP_DH_HndA-like"/>
</dbReference>
<dbReference type="InterPro" id="IPR042128">
    <property type="entry name" value="NuoE_dom"/>
</dbReference>
<dbReference type="InterPro" id="IPR002023">
    <property type="entry name" value="NuoE-like"/>
</dbReference>
<dbReference type="GO" id="GO:0051537">
    <property type="term" value="F:2 iron, 2 sulfur cluster binding"/>
    <property type="evidence" value="ECO:0007669"/>
    <property type="project" value="UniProtKB-KW"/>
</dbReference>
<dbReference type="CDD" id="cd03064">
    <property type="entry name" value="TRX_Fd_NuoE"/>
    <property type="match status" value="1"/>
</dbReference>
<comment type="cofactor">
    <cofactor evidence="7">
        <name>[2Fe-2S] cluster</name>
        <dbReference type="ChEBI" id="CHEBI:190135"/>
    </cofactor>
    <text evidence="7">Binds 1 [2Fe-2S] cluster.</text>
</comment>
<proteinExistence type="inferred from homology"/>
<keyword evidence="4 7" id="KW-0408">Iron</keyword>
<evidence type="ECO:0000256" key="3">
    <source>
        <dbReference type="ARBA" id="ARBA00022723"/>
    </source>
</evidence>
<feature type="binding site" evidence="7">
    <location>
        <position position="131"/>
    </location>
    <ligand>
        <name>[2Fe-2S] cluster</name>
        <dbReference type="ChEBI" id="CHEBI:190135"/>
    </ligand>
</feature>
<dbReference type="Gene3D" id="3.40.30.10">
    <property type="entry name" value="Glutaredoxin"/>
    <property type="match status" value="1"/>
</dbReference>
<dbReference type="InterPro" id="IPR041921">
    <property type="entry name" value="NuoE_N"/>
</dbReference>
<dbReference type="PANTHER" id="PTHR43342">
    <property type="entry name" value="NADH-QUINONE OXIDOREDUCTASE, E SUBUNIT"/>
    <property type="match status" value="1"/>
</dbReference>
<dbReference type="Proteomes" id="UP000823960">
    <property type="component" value="Unassembled WGS sequence"/>
</dbReference>
<reference evidence="8" key="1">
    <citation type="submission" date="2020-10" db="EMBL/GenBank/DDBJ databases">
        <authorList>
            <person name="Gilroy R."/>
        </authorList>
    </citation>
    <scope>NUCLEOTIDE SEQUENCE</scope>
    <source>
        <strain evidence="8">1370</strain>
    </source>
</reference>
<evidence type="ECO:0000256" key="7">
    <source>
        <dbReference type="PIRSR" id="PIRSR000216-1"/>
    </source>
</evidence>
<organism evidence="8 9">
    <name type="scientific">Candidatus Faeciplasma avium</name>
    <dbReference type="NCBI Taxonomy" id="2840798"/>
    <lineage>
        <taxon>Bacteria</taxon>
        <taxon>Bacillati</taxon>
        <taxon>Bacillota</taxon>
        <taxon>Clostridia</taxon>
        <taxon>Eubacteriales</taxon>
        <taxon>Oscillospiraceae</taxon>
        <taxon>Oscillospiraceae incertae sedis</taxon>
        <taxon>Candidatus Faeciplasma</taxon>
    </lineage>
</organism>
<keyword evidence="3 7" id="KW-0479">Metal-binding</keyword>
<keyword evidence="2 7" id="KW-0001">2Fe-2S</keyword>
<comment type="cofactor">
    <cofactor evidence="6">
        <name>[2Fe-2S] cluster</name>
        <dbReference type="ChEBI" id="CHEBI:190135"/>
    </cofactor>
</comment>
<feature type="binding site" evidence="7">
    <location>
        <position position="95"/>
    </location>
    <ligand>
        <name>[2Fe-2S] cluster</name>
        <dbReference type="ChEBI" id="CHEBI:190135"/>
    </ligand>
</feature>
<feature type="binding site" evidence="7">
    <location>
        <position position="135"/>
    </location>
    <ligand>
        <name>[2Fe-2S] cluster</name>
        <dbReference type="ChEBI" id="CHEBI:190135"/>
    </ligand>
</feature>
<evidence type="ECO:0000313" key="8">
    <source>
        <dbReference type="EMBL" id="HIV10937.1"/>
    </source>
</evidence>
<dbReference type="GO" id="GO:0046872">
    <property type="term" value="F:metal ion binding"/>
    <property type="evidence" value="ECO:0007669"/>
    <property type="project" value="UniProtKB-KW"/>
</dbReference>
<name>A0A9D1NQI3_9FIRM</name>
<comment type="similarity">
    <text evidence="1">Belongs to the complex I 24 kDa subunit family.</text>
</comment>
<dbReference type="PANTHER" id="PTHR43342:SF2">
    <property type="entry name" value="POTENTIAL NAD-REDUCING HYDROGENASE SUBUNIT"/>
    <property type="match status" value="1"/>
</dbReference>
<evidence type="ECO:0000256" key="5">
    <source>
        <dbReference type="ARBA" id="ARBA00023014"/>
    </source>
</evidence>
<dbReference type="InterPro" id="IPR036249">
    <property type="entry name" value="Thioredoxin-like_sf"/>
</dbReference>
<dbReference type="AlphaFoldDB" id="A0A9D1NQI3"/>
<accession>A0A9D1NQI3</accession>
<comment type="caution">
    <text evidence="8">The sequence shown here is derived from an EMBL/GenBank/DDBJ whole genome shotgun (WGS) entry which is preliminary data.</text>
</comment>
<dbReference type="GO" id="GO:0016491">
    <property type="term" value="F:oxidoreductase activity"/>
    <property type="evidence" value="ECO:0007669"/>
    <property type="project" value="InterPro"/>
</dbReference>
<evidence type="ECO:0000256" key="2">
    <source>
        <dbReference type="ARBA" id="ARBA00022714"/>
    </source>
</evidence>
<dbReference type="SUPFAM" id="SSF52833">
    <property type="entry name" value="Thioredoxin-like"/>
    <property type="match status" value="1"/>
</dbReference>
<dbReference type="PIRSF" id="PIRSF000216">
    <property type="entry name" value="NADH_DH_24kDa"/>
    <property type="match status" value="1"/>
</dbReference>
<sequence>MGNKITSIPFRGTPEQEAELMQFISENKQERGSLMPIMQKAQNIYGYLPIEIQSLIARELGIPMEKVYGVATFYAQFTLVPKGEYNISVCLGTACYVKGSGNIFDRLSERLGIGGDECTPDGRFSLTACRCIGACGLAPVLTVNDDVYGRLTVDDVDGILAKYGFEG</sequence>
<dbReference type="Gene3D" id="1.10.10.1590">
    <property type="entry name" value="NADH-quinone oxidoreductase subunit E"/>
    <property type="match status" value="1"/>
</dbReference>
<dbReference type="Pfam" id="PF01257">
    <property type="entry name" value="2Fe-2S_thioredx"/>
    <property type="match status" value="1"/>
</dbReference>
<evidence type="ECO:0000256" key="4">
    <source>
        <dbReference type="ARBA" id="ARBA00023004"/>
    </source>
</evidence>
<evidence type="ECO:0000256" key="6">
    <source>
        <dbReference type="ARBA" id="ARBA00034078"/>
    </source>
</evidence>
<gene>
    <name evidence="8" type="ORF">IAD28_04520</name>
</gene>
<evidence type="ECO:0000313" key="9">
    <source>
        <dbReference type="Proteomes" id="UP000823960"/>
    </source>
</evidence>
<reference evidence="8" key="2">
    <citation type="journal article" date="2021" name="PeerJ">
        <title>Extensive microbial diversity within the chicken gut microbiome revealed by metagenomics and culture.</title>
        <authorList>
            <person name="Gilroy R."/>
            <person name="Ravi A."/>
            <person name="Getino M."/>
            <person name="Pursley I."/>
            <person name="Horton D.L."/>
            <person name="Alikhan N.F."/>
            <person name="Baker D."/>
            <person name="Gharbi K."/>
            <person name="Hall N."/>
            <person name="Watson M."/>
            <person name="Adriaenssens E.M."/>
            <person name="Foster-Nyarko E."/>
            <person name="Jarju S."/>
            <person name="Secka A."/>
            <person name="Antonio M."/>
            <person name="Oren A."/>
            <person name="Chaudhuri R.R."/>
            <person name="La Ragione R."/>
            <person name="Hildebrand F."/>
            <person name="Pallen M.J."/>
        </authorList>
    </citation>
    <scope>NUCLEOTIDE SEQUENCE</scope>
    <source>
        <strain evidence="8">1370</strain>
    </source>
</reference>
<protein>
    <submittedName>
        <fullName evidence="8">NAD(P)H-dependent oxidoreductase subunit E</fullName>
    </submittedName>
</protein>
<keyword evidence="5 7" id="KW-0411">Iron-sulfur</keyword>